<gene>
    <name evidence="3" type="primary">DOS2</name>
    <name evidence="3" type="ORF">AWJ20_1521</name>
</gene>
<feature type="region of interest" description="Disordered" evidence="1">
    <location>
        <begin position="335"/>
        <end position="432"/>
    </location>
</feature>
<dbReference type="Pfam" id="PF03909">
    <property type="entry name" value="BSD"/>
    <property type="match status" value="1"/>
</dbReference>
<sequence length="432" mass="47263">MDFVYDKLQVAADTPGTAIGDVEGTSGDSTTTVSDQTQQSNTHERKQSSSIDIAADKLETGIENAYTRLSNAATNTNWSSLWATVKKQGENALKETTKDINAFRKEVGSLLANQDAQNPGSNTGSGDASDLSSSQETVVKKTPTSASPVDSKPSSSTMLSELTKRAQIYIDTLDRDLEKIENAAGSYVGKIGKDVKSFLKDAVTVDAPGVLRGDDDSDSGEDAPAEILFDVPEAIRTQIYSTRLDAQLHALHTSTQPFLTTTTEPDYESFAKEFNIDTHTEIIAEDLDKYKPLRTLMESLVPEKVSYNEFWAKYYYMRKQIQDQELRRKILVQKASEQAGDEKDISWEDDEEDEDDSEAIGGVSKGKEPKNSKAPAAAVSNSTSTRSSTDGSYDLVSKTNSTVDLSTTESKPASTSKAIDEKDDEEEEDDWE</sequence>
<dbReference type="GeneID" id="30033333"/>
<dbReference type="Gene3D" id="1.10.3970.10">
    <property type="entry name" value="BSD domain"/>
    <property type="match status" value="1"/>
</dbReference>
<evidence type="ECO:0000313" key="3">
    <source>
        <dbReference type="EMBL" id="ANB13239.1"/>
    </source>
</evidence>
<dbReference type="PANTHER" id="PTHR16019">
    <property type="entry name" value="SYNAPSE-ASSOCIATED PROTEIN"/>
    <property type="match status" value="1"/>
</dbReference>
<dbReference type="OrthoDB" id="73788at2759"/>
<dbReference type="InterPro" id="IPR005607">
    <property type="entry name" value="BSD_dom"/>
</dbReference>
<dbReference type="SMART" id="SM00751">
    <property type="entry name" value="BSD"/>
    <property type="match status" value="1"/>
</dbReference>
<feature type="compositionally biased region" description="Acidic residues" evidence="1">
    <location>
        <begin position="421"/>
        <end position="432"/>
    </location>
</feature>
<feature type="region of interest" description="Disordered" evidence="1">
    <location>
        <begin position="113"/>
        <end position="158"/>
    </location>
</feature>
<evidence type="ECO:0000256" key="1">
    <source>
        <dbReference type="SAM" id="MobiDB-lite"/>
    </source>
</evidence>
<feature type="region of interest" description="Disordered" evidence="1">
    <location>
        <begin position="14"/>
        <end position="49"/>
    </location>
</feature>
<evidence type="ECO:0000259" key="2">
    <source>
        <dbReference type="PROSITE" id="PS50858"/>
    </source>
</evidence>
<dbReference type="Proteomes" id="UP000189580">
    <property type="component" value="Chromosome a"/>
</dbReference>
<proteinExistence type="predicted"/>
<dbReference type="RefSeq" id="XP_018735716.1">
    <property type="nucleotide sequence ID" value="XM_018878410.1"/>
</dbReference>
<reference evidence="3 4" key="1">
    <citation type="submission" date="2016-02" db="EMBL/GenBank/DDBJ databases">
        <title>Complete genome sequence and transcriptome regulation of the pentose utilising yeast Sugiyamaella lignohabitans.</title>
        <authorList>
            <person name="Bellasio M."/>
            <person name="Peymann A."/>
            <person name="Valli M."/>
            <person name="Sipitzky M."/>
            <person name="Graf A."/>
            <person name="Sauer M."/>
            <person name="Marx H."/>
            <person name="Mattanovich D."/>
        </authorList>
    </citation>
    <scope>NUCLEOTIDE SEQUENCE [LARGE SCALE GENOMIC DNA]</scope>
    <source>
        <strain evidence="3 4">CBS 10342</strain>
    </source>
</reference>
<dbReference type="AlphaFoldDB" id="A0A167DSH1"/>
<dbReference type="InterPro" id="IPR035925">
    <property type="entry name" value="BSD_dom_sf"/>
</dbReference>
<accession>A0A167DSH1</accession>
<dbReference type="SUPFAM" id="SSF140383">
    <property type="entry name" value="BSD domain-like"/>
    <property type="match status" value="1"/>
</dbReference>
<feature type="domain" description="BSD" evidence="2">
    <location>
        <begin position="270"/>
        <end position="322"/>
    </location>
</feature>
<feature type="compositionally biased region" description="Low complexity" evidence="1">
    <location>
        <begin position="20"/>
        <end position="39"/>
    </location>
</feature>
<dbReference type="EMBL" id="CP014501">
    <property type="protein sequence ID" value="ANB13239.1"/>
    <property type="molecule type" value="Genomic_DNA"/>
</dbReference>
<feature type="compositionally biased region" description="Low complexity" evidence="1">
    <location>
        <begin position="145"/>
        <end position="156"/>
    </location>
</feature>
<name>A0A167DSH1_9ASCO</name>
<feature type="compositionally biased region" description="Acidic residues" evidence="1">
    <location>
        <begin position="347"/>
        <end position="358"/>
    </location>
</feature>
<dbReference type="PANTHER" id="PTHR16019:SF5">
    <property type="entry name" value="BSD DOMAIN-CONTAINING PROTEIN 1"/>
    <property type="match status" value="1"/>
</dbReference>
<dbReference type="InterPro" id="IPR051494">
    <property type="entry name" value="BSD_domain-containing"/>
</dbReference>
<evidence type="ECO:0000313" key="4">
    <source>
        <dbReference type="Proteomes" id="UP000189580"/>
    </source>
</evidence>
<dbReference type="PROSITE" id="PS50858">
    <property type="entry name" value="BSD"/>
    <property type="match status" value="1"/>
</dbReference>
<dbReference type="KEGG" id="slb:AWJ20_1521"/>
<protein>
    <submittedName>
        <fullName evidence="3">Dos2p</fullName>
    </submittedName>
</protein>
<feature type="compositionally biased region" description="Polar residues" evidence="1">
    <location>
        <begin position="379"/>
        <end position="417"/>
    </location>
</feature>
<feature type="compositionally biased region" description="Polar residues" evidence="1">
    <location>
        <begin position="113"/>
        <end position="137"/>
    </location>
</feature>
<keyword evidence="4" id="KW-1185">Reference proteome</keyword>
<dbReference type="GO" id="GO:0005737">
    <property type="term" value="C:cytoplasm"/>
    <property type="evidence" value="ECO:0007669"/>
    <property type="project" value="TreeGrafter"/>
</dbReference>
<organism evidence="3 4">
    <name type="scientific">Sugiyamaella lignohabitans</name>
    <dbReference type="NCBI Taxonomy" id="796027"/>
    <lineage>
        <taxon>Eukaryota</taxon>
        <taxon>Fungi</taxon>
        <taxon>Dikarya</taxon>
        <taxon>Ascomycota</taxon>
        <taxon>Saccharomycotina</taxon>
        <taxon>Dipodascomycetes</taxon>
        <taxon>Dipodascales</taxon>
        <taxon>Trichomonascaceae</taxon>
        <taxon>Sugiyamaella</taxon>
    </lineage>
</organism>